<reference evidence="1 2" key="1">
    <citation type="submission" date="2021-04" db="EMBL/GenBank/DDBJ databases">
        <authorList>
            <person name="De Guttry C."/>
            <person name="Zahm M."/>
            <person name="Klopp C."/>
            <person name="Cabau C."/>
            <person name="Louis A."/>
            <person name="Berthelot C."/>
            <person name="Parey E."/>
            <person name="Roest Crollius H."/>
            <person name="Montfort J."/>
            <person name="Robinson-Rechavi M."/>
            <person name="Bucao C."/>
            <person name="Bouchez O."/>
            <person name="Gislard M."/>
            <person name="Lluch J."/>
            <person name="Milhes M."/>
            <person name="Lampietro C."/>
            <person name="Lopez Roques C."/>
            <person name="Donnadieu C."/>
            <person name="Braasch I."/>
            <person name="Desvignes T."/>
            <person name="Postlethwait J."/>
            <person name="Bobe J."/>
            <person name="Wedekind C."/>
            <person name="Guiguen Y."/>
        </authorList>
    </citation>
    <scope>NUCLEOTIDE SEQUENCE [LARGE SCALE GENOMIC DNA]</scope>
    <source>
        <strain evidence="1">Cs_M1</strain>
        <tissue evidence="1">Blood</tissue>
    </source>
</reference>
<accession>A0AAN8M5B2</accession>
<evidence type="ECO:0000313" key="1">
    <source>
        <dbReference type="EMBL" id="KAK6317756.1"/>
    </source>
</evidence>
<gene>
    <name evidence="1" type="ORF">J4Q44_G00110470</name>
</gene>
<dbReference type="Proteomes" id="UP001356427">
    <property type="component" value="Unassembled WGS sequence"/>
</dbReference>
<dbReference type="AlphaFoldDB" id="A0AAN8M5B2"/>
<dbReference type="EMBL" id="JAGTTL010000009">
    <property type="protein sequence ID" value="KAK6317756.1"/>
    <property type="molecule type" value="Genomic_DNA"/>
</dbReference>
<keyword evidence="2" id="KW-1185">Reference proteome</keyword>
<proteinExistence type="predicted"/>
<comment type="caution">
    <text evidence="1">The sequence shown here is derived from an EMBL/GenBank/DDBJ whole genome shotgun (WGS) entry which is preliminary data.</text>
</comment>
<evidence type="ECO:0000313" key="2">
    <source>
        <dbReference type="Proteomes" id="UP001356427"/>
    </source>
</evidence>
<sequence length="80" mass="8997">MTDFSHSDATQNCQSILIWLISRVHRTLQSFTVYAVARLRTVCLCFCILIKGGLVYGLRGEDAEVATEERALQQVYTTGQ</sequence>
<name>A0AAN8M5B2_9TELE</name>
<protein>
    <submittedName>
        <fullName evidence="1">Uncharacterized protein</fullName>
    </submittedName>
</protein>
<organism evidence="1 2">
    <name type="scientific">Coregonus suidteri</name>
    <dbReference type="NCBI Taxonomy" id="861788"/>
    <lineage>
        <taxon>Eukaryota</taxon>
        <taxon>Metazoa</taxon>
        <taxon>Chordata</taxon>
        <taxon>Craniata</taxon>
        <taxon>Vertebrata</taxon>
        <taxon>Euteleostomi</taxon>
        <taxon>Actinopterygii</taxon>
        <taxon>Neopterygii</taxon>
        <taxon>Teleostei</taxon>
        <taxon>Protacanthopterygii</taxon>
        <taxon>Salmoniformes</taxon>
        <taxon>Salmonidae</taxon>
        <taxon>Coregoninae</taxon>
        <taxon>Coregonus</taxon>
    </lineage>
</organism>